<gene>
    <name evidence="2" type="ORF">A3E46_00115</name>
</gene>
<evidence type="ECO:0000313" key="2">
    <source>
        <dbReference type="EMBL" id="OGM56637.1"/>
    </source>
</evidence>
<proteinExistence type="predicted"/>
<name>A0A1F8AY25_9BACT</name>
<organism evidence="2 3">
    <name type="scientific">Candidatus Woesebacteria bacterium RIFCSPHIGHO2_12_FULL_46_16</name>
    <dbReference type="NCBI Taxonomy" id="1802513"/>
    <lineage>
        <taxon>Bacteria</taxon>
        <taxon>Candidatus Woeseibacteriota</taxon>
    </lineage>
</organism>
<protein>
    <submittedName>
        <fullName evidence="2">Uncharacterized protein</fullName>
    </submittedName>
</protein>
<evidence type="ECO:0000313" key="3">
    <source>
        <dbReference type="Proteomes" id="UP000178313"/>
    </source>
</evidence>
<dbReference type="AlphaFoldDB" id="A0A1F8AY25"/>
<accession>A0A1F8AY25</accession>
<dbReference type="Proteomes" id="UP000178313">
    <property type="component" value="Unassembled WGS sequence"/>
</dbReference>
<comment type="caution">
    <text evidence="2">The sequence shown here is derived from an EMBL/GenBank/DDBJ whole genome shotgun (WGS) entry which is preliminary data.</text>
</comment>
<dbReference type="EMBL" id="MGGZ01000026">
    <property type="protein sequence ID" value="OGM56637.1"/>
    <property type="molecule type" value="Genomic_DNA"/>
</dbReference>
<reference evidence="2 3" key="1">
    <citation type="journal article" date="2016" name="Nat. Commun.">
        <title>Thousands of microbial genomes shed light on interconnected biogeochemical processes in an aquifer system.</title>
        <authorList>
            <person name="Anantharaman K."/>
            <person name="Brown C.T."/>
            <person name="Hug L.A."/>
            <person name="Sharon I."/>
            <person name="Castelle C.J."/>
            <person name="Probst A.J."/>
            <person name="Thomas B.C."/>
            <person name="Singh A."/>
            <person name="Wilkins M.J."/>
            <person name="Karaoz U."/>
            <person name="Brodie E.L."/>
            <person name="Williams K.H."/>
            <person name="Hubbard S.S."/>
            <person name="Banfield J.F."/>
        </authorList>
    </citation>
    <scope>NUCLEOTIDE SEQUENCE [LARGE SCALE GENOMIC DNA]</scope>
</reference>
<sequence>MEEEVFKKPKRRQSQDNLRAQQDAKDRGVDPVGSQIYGEKFVRFHRIGEIKDILPAFKDFYYQAKIKDPNATLRNISQGFNREVCEPMGRLFHPSISQVRTWRKKWDLDLIQQMTDKDIKIIERKNVHQIIKTRDDNRKLVLGAADDEQLEAGVRTLGGELLNDAMQMLRDDQELEEIYTDETLIKRRNYIVNVFSHATRLVHGKAALMLKASAEKRDTAGFLMSLLSQATAGKLSDEQIALLETAYDNKKGEVGILVNNEQQ</sequence>
<feature type="region of interest" description="Disordered" evidence="1">
    <location>
        <begin position="1"/>
        <end position="31"/>
    </location>
</feature>
<evidence type="ECO:0000256" key="1">
    <source>
        <dbReference type="SAM" id="MobiDB-lite"/>
    </source>
</evidence>